<organism evidence="6 7">
    <name type="scientific">Ectobacillus ponti</name>
    <dbReference type="NCBI Taxonomy" id="2961894"/>
    <lineage>
        <taxon>Bacteria</taxon>
        <taxon>Bacillati</taxon>
        <taxon>Bacillota</taxon>
        <taxon>Bacilli</taxon>
        <taxon>Bacillales</taxon>
        <taxon>Bacillaceae</taxon>
        <taxon>Ectobacillus</taxon>
    </lineage>
</organism>
<dbReference type="Pfam" id="PF04172">
    <property type="entry name" value="LrgB"/>
    <property type="match status" value="1"/>
</dbReference>
<protein>
    <submittedName>
        <fullName evidence="6">LrgB family protein</fullName>
    </submittedName>
</protein>
<reference evidence="6" key="1">
    <citation type="submission" date="2022-07" db="EMBL/GenBank/DDBJ databases">
        <authorList>
            <person name="Li W.-J."/>
            <person name="Deng Q.-Q."/>
        </authorList>
    </citation>
    <scope>NUCLEOTIDE SEQUENCE</scope>
    <source>
        <strain evidence="6">SYSU M60031</strain>
    </source>
</reference>
<feature type="transmembrane region" description="Helical" evidence="5">
    <location>
        <begin position="203"/>
        <end position="226"/>
    </location>
</feature>
<feature type="transmembrane region" description="Helical" evidence="5">
    <location>
        <begin position="34"/>
        <end position="55"/>
    </location>
</feature>
<dbReference type="RefSeq" id="WP_254759567.1">
    <property type="nucleotide sequence ID" value="NZ_JANCLT010000007.1"/>
</dbReference>
<dbReference type="InterPro" id="IPR007300">
    <property type="entry name" value="CidB/LrgB"/>
</dbReference>
<proteinExistence type="predicted"/>
<dbReference type="AlphaFoldDB" id="A0AA41XB14"/>
<dbReference type="GO" id="GO:0016020">
    <property type="term" value="C:membrane"/>
    <property type="evidence" value="ECO:0007669"/>
    <property type="project" value="UniProtKB-SubCell"/>
</dbReference>
<feature type="transmembrane region" description="Helical" evidence="5">
    <location>
        <begin position="90"/>
        <end position="109"/>
    </location>
</feature>
<name>A0AA41XB14_9BACI</name>
<gene>
    <name evidence="6" type="ORF">NK662_14015</name>
</gene>
<accession>A0AA41XB14</accession>
<dbReference type="Proteomes" id="UP001156102">
    <property type="component" value="Unassembled WGS sequence"/>
</dbReference>
<evidence type="ECO:0000256" key="1">
    <source>
        <dbReference type="ARBA" id="ARBA00004141"/>
    </source>
</evidence>
<dbReference type="EMBL" id="JANCLT010000007">
    <property type="protein sequence ID" value="MCP8969645.1"/>
    <property type="molecule type" value="Genomic_DNA"/>
</dbReference>
<comment type="caution">
    <text evidence="6">The sequence shown here is derived from an EMBL/GenBank/DDBJ whole genome shotgun (WGS) entry which is preliminary data.</text>
</comment>
<sequence length="227" mass="23850">MNMYMLYCIGITVAAYTFSLWAGKRYRSPFTTPVFLSTAVIISVLVISHVSYQAYVPAQHIMTFLLGPATVALAVPLYKNRAILQKHAVPAVNGLITGALASLLAAVALVKVFQLKQLILIAFSVKSVTVPIAVEITRVLKGDPSLAAAFVVCTGILGAMIGPFLLDISKINHPLSRGLALGTISHGQGTAQAAQEGELQGSIAAVAMGLSAIFTAVVVPSIFSWLA</sequence>
<feature type="transmembrane region" description="Helical" evidence="5">
    <location>
        <begin position="6"/>
        <end position="22"/>
    </location>
</feature>
<evidence type="ECO:0000256" key="4">
    <source>
        <dbReference type="ARBA" id="ARBA00023136"/>
    </source>
</evidence>
<dbReference type="PANTHER" id="PTHR30249:SF0">
    <property type="entry name" value="PLASTIDAL GLYCOLATE_GLYCERATE TRANSLOCATOR 1, CHLOROPLASTIC"/>
    <property type="match status" value="1"/>
</dbReference>
<keyword evidence="3 5" id="KW-1133">Transmembrane helix</keyword>
<keyword evidence="4 5" id="KW-0472">Membrane</keyword>
<feature type="transmembrane region" description="Helical" evidence="5">
    <location>
        <begin position="61"/>
        <end position="78"/>
    </location>
</feature>
<evidence type="ECO:0000256" key="3">
    <source>
        <dbReference type="ARBA" id="ARBA00022989"/>
    </source>
</evidence>
<evidence type="ECO:0000256" key="5">
    <source>
        <dbReference type="SAM" id="Phobius"/>
    </source>
</evidence>
<feature type="transmembrane region" description="Helical" evidence="5">
    <location>
        <begin position="146"/>
        <end position="166"/>
    </location>
</feature>
<keyword evidence="2 5" id="KW-0812">Transmembrane</keyword>
<feature type="transmembrane region" description="Helical" evidence="5">
    <location>
        <begin position="115"/>
        <end position="134"/>
    </location>
</feature>
<dbReference type="PANTHER" id="PTHR30249">
    <property type="entry name" value="PUTATIVE SEROTONIN TRANSPORTER"/>
    <property type="match status" value="1"/>
</dbReference>
<keyword evidence="7" id="KW-1185">Reference proteome</keyword>
<comment type="subcellular location">
    <subcellularLocation>
        <location evidence="1">Membrane</location>
        <topology evidence="1">Multi-pass membrane protein</topology>
    </subcellularLocation>
</comment>
<evidence type="ECO:0000313" key="6">
    <source>
        <dbReference type="EMBL" id="MCP8969645.1"/>
    </source>
</evidence>
<evidence type="ECO:0000256" key="2">
    <source>
        <dbReference type="ARBA" id="ARBA00022692"/>
    </source>
</evidence>
<evidence type="ECO:0000313" key="7">
    <source>
        <dbReference type="Proteomes" id="UP001156102"/>
    </source>
</evidence>